<name>A0A5J4ZAW9_PORPP</name>
<proteinExistence type="predicted"/>
<dbReference type="Gene3D" id="3.40.50.300">
    <property type="entry name" value="P-loop containing nucleotide triphosphate hydrolases"/>
    <property type="match status" value="1"/>
</dbReference>
<keyword evidence="2" id="KW-0067">ATP-binding</keyword>
<feature type="coiled-coil region" evidence="3">
    <location>
        <begin position="345"/>
        <end position="372"/>
    </location>
</feature>
<gene>
    <name evidence="4" type="ORF">FVE85_7362</name>
</gene>
<keyword evidence="3" id="KW-0175">Coiled coil</keyword>
<evidence type="ECO:0000256" key="1">
    <source>
        <dbReference type="ARBA" id="ARBA00022741"/>
    </source>
</evidence>
<sequence length="425" mass="47057">MDAAAGCTEVLQQSPAIMAKPVLRPNRGRTAKLRLNSMRHNPNVPEGLVDLHVLVRFEKFSPVIYGRDEEVKRALVELRQGHNVLLLGAQGVGISTLLGAVGKCLLNVPRATAKAFSPRVRMEAAPTTAASGTPAVVYRLDPFDIAAQCKCWGKALHTLTSALRFVVEEAQSELQRLHSSRRIVLLMDNFDVLHMLASTPCVFCSEPDTCTDGALRTECLALFDELVASEQCQLVVATNPPALERYVTQPSQLMAHFKLVLVRDMTQSESYVAMRQQKAWLEQMHGVTIKDSALKHIACLAQKVSHEHLPVRAFRLLERCCKHLHRVSMGEFLILTAHDVVDCVAQLTRMSVESLENEMVRMEAEMKLFKATRRTSVLNFQDLAPPSGSSPGSAMCLRKAPTYMNLSNVADMGGSRNKQNAHIRV</sequence>
<dbReference type="PANTHER" id="PTHR11638">
    <property type="entry name" value="ATP-DEPENDENT CLP PROTEASE"/>
    <property type="match status" value="1"/>
</dbReference>
<dbReference type="AlphaFoldDB" id="A0A5J4ZAW9"/>
<dbReference type="Proteomes" id="UP000324585">
    <property type="component" value="Unassembled WGS sequence"/>
</dbReference>
<keyword evidence="5" id="KW-1185">Reference proteome</keyword>
<dbReference type="GO" id="GO:0034605">
    <property type="term" value="P:cellular response to heat"/>
    <property type="evidence" value="ECO:0007669"/>
    <property type="project" value="TreeGrafter"/>
</dbReference>
<dbReference type="EMBL" id="VRMN01000001">
    <property type="protein sequence ID" value="KAA8499777.1"/>
    <property type="molecule type" value="Genomic_DNA"/>
</dbReference>
<dbReference type="InterPro" id="IPR027417">
    <property type="entry name" value="P-loop_NTPase"/>
</dbReference>
<comment type="caution">
    <text evidence="4">The sequence shown here is derived from an EMBL/GenBank/DDBJ whole genome shotgun (WGS) entry which is preliminary data.</text>
</comment>
<reference evidence="5" key="1">
    <citation type="journal article" date="2019" name="Nat. Commun.">
        <title>Expansion of phycobilisome linker gene families in mesophilic red algae.</title>
        <authorList>
            <person name="Lee J."/>
            <person name="Kim D."/>
            <person name="Bhattacharya D."/>
            <person name="Yoon H.S."/>
        </authorList>
    </citation>
    <scope>NUCLEOTIDE SEQUENCE [LARGE SCALE GENOMIC DNA]</scope>
    <source>
        <strain evidence="5">CCMP 1328</strain>
    </source>
</reference>
<dbReference type="InterPro" id="IPR050130">
    <property type="entry name" value="ClpA_ClpB"/>
</dbReference>
<dbReference type="SUPFAM" id="SSF52540">
    <property type="entry name" value="P-loop containing nucleoside triphosphate hydrolases"/>
    <property type="match status" value="1"/>
</dbReference>
<accession>A0A5J4ZAW9</accession>
<organism evidence="4 5">
    <name type="scientific">Porphyridium purpureum</name>
    <name type="common">Red alga</name>
    <name type="synonym">Porphyridium cruentum</name>
    <dbReference type="NCBI Taxonomy" id="35688"/>
    <lineage>
        <taxon>Eukaryota</taxon>
        <taxon>Rhodophyta</taxon>
        <taxon>Bangiophyceae</taxon>
        <taxon>Porphyridiales</taxon>
        <taxon>Porphyridiaceae</taxon>
        <taxon>Porphyridium</taxon>
    </lineage>
</organism>
<dbReference type="GO" id="GO:0016887">
    <property type="term" value="F:ATP hydrolysis activity"/>
    <property type="evidence" value="ECO:0007669"/>
    <property type="project" value="TreeGrafter"/>
</dbReference>
<evidence type="ECO:0000256" key="3">
    <source>
        <dbReference type="SAM" id="Coils"/>
    </source>
</evidence>
<keyword evidence="1" id="KW-0547">Nucleotide-binding</keyword>
<evidence type="ECO:0000256" key="2">
    <source>
        <dbReference type="ARBA" id="ARBA00022840"/>
    </source>
</evidence>
<dbReference type="PANTHER" id="PTHR11638:SF18">
    <property type="entry name" value="HEAT SHOCK PROTEIN 104"/>
    <property type="match status" value="1"/>
</dbReference>
<protein>
    <submittedName>
        <fullName evidence="4">Chaperone protein ClpB</fullName>
    </submittedName>
</protein>
<dbReference type="GO" id="GO:0005737">
    <property type="term" value="C:cytoplasm"/>
    <property type="evidence" value="ECO:0007669"/>
    <property type="project" value="TreeGrafter"/>
</dbReference>
<evidence type="ECO:0000313" key="4">
    <source>
        <dbReference type="EMBL" id="KAA8499777.1"/>
    </source>
</evidence>
<dbReference type="Gene3D" id="1.10.8.60">
    <property type="match status" value="1"/>
</dbReference>
<dbReference type="GO" id="GO:0005524">
    <property type="term" value="F:ATP binding"/>
    <property type="evidence" value="ECO:0007669"/>
    <property type="project" value="UniProtKB-KW"/>
</dbReference>
<evidence type="ECO:0000313" key="5">
    <source>
        <dbReference type="Proteomes" id="UP000324585"/>
    </source>
</evidence>